<gene>
    <name evidence="1" type="ORF">EDD36DRAFT_466389</name>
</gene>
<dbReference type="AlphaFoldDB" id="A0AAN6DV96"/>
<name>A0AAN6DV96_9EURO</name>
<keyword evidence="2" id="KW-1185">Reference proteome</keyword>
<protein>
    <submittedName>
        <fullName evidence="1">Uncharacterized protein</fullName>
    </submittedName>
</protein>
<reference evidence="1" key="1">
    <citation type="journal article" date="2022" name="bioRxiv">
        <title>Deciphering the potential niche of two novel black yeast fungi from a biological soil crust based on their genomes, phenotypes, and melanin regulation.</title>
        <authorList>
            <consortium name="DOE Joint Genome Institute"/>
            <person name="Carr E.C."/>
            <person name="Barton Q."/>
            <person name="Grambo S."/>
            <person name="Sullivan M."/>
            <person name="Renfro C.M."/>
            <person name="Kuo A."/>
            <person name="Pangilinan J."/>
            <person name="Lipzen A."/>
            <person name="Keymanesh K."/>
            <person name="Savage E."/>
            <person name="Barry K."/>
            <person name="Grigoriev I.V."/>
            <person name="Riekhof W.R."/>
            <person name="Harris S.S."/>
        </authorList>
    </citation>
    <scope>NUCLEOTIDE SEQUENCE</scope>
    <source>
        <strain evidence="1">JF 03-4F</strain>
    </source>
</reference>
<proteinExistence type="predicted"/>
<comment type="caution">
    <text evidence="1">The sequence shown here is derived from an EMBL/GenBank/DDBJ whole genome shotgun (WGS) entry which is preliminary data.</text>
</comment>
<accession>A0AAN6DV96</accession>
<organism evidence="1 2">
    <name type="scientific">Exophiala viscosa</name>
    <dbReference type="NCBI Taxonomy" id="2486360"/>
    <lineage>
        <taxon>Eukaryota</taxon>
        <taxon>Fungi</taxon>
        <taxon>Dikarya</taxon>
        <taxon>Ascomycota</taxon>
        <taxon>Pezizomycotina</taxon>
        <taxon>Eurotiomycetes</taxon>
        <taxon>Chaetothyriomycetidae</taxon>
        <taxon>Chaetothyriales</taxon>
        <taxon>Herpotrichiellaceae</taxon>
        <taxon>Exophiala</taxon>
    </lineage>
</organism>
<dbReference type="Proteomes" id="UP001203852">
    <property type="component" value="Unassembled WGS sequence"/>
</dbReference>
<evidence type="ECO:0000313" key="2">
    <source>
        <dbReference type="Proteomes" id="UP001203852"/>
    </source>
</evidence>
<dbReference type="EMBL" id="MU404356">
    <property type="protein sequence ID" value="KAI1611450.1"/>
    <property type="molecule type" value="Genomic_DNA"/>
</dbReference>
<sequence length="360" mass="40095">MNNTLDPGGEGALLERVRRAFLNKAFMRDARQICMGIDGNIYQLVQFPGVPVVRMPDDNPAALHFLQSFSANLQAHVPTSTTGGRPASSQATTTDLPRAGNAVAHRRPFQGLNAADLNAAAILQGLNAGNSQKIVLERLILQKDARYPVFFQDVFDADQCSKLLFLALHPVPFETIAYVLRLENDGEVRDKESLARLGNIIAHYLPQIMRQEAALKPDAETMVSDLLSRAESGVWMPSILQHATDYINTSTMDADSGSKERRKYARERTVLREWRETILPTILPVLPDDVDLAAITRHLEIEHQVQAALAREEADEKGLCKLGYRKTDPEGQKAMMLHRLVFLAKADNWRGLLKINGIIE</sequence>
<evidence type="ECO:0000313" key="1">
    <source>
        <dbReference type="EMBL" id="KAI1611450.1"/>
    </source>
</evidence>